<evidence type="ECO:0000313" key="4">
    <source>
        <dbReference type="EMBL" id="KEZ46902.1"/>
    </source>
</evidence>
<dbReference type="PIRSF" id="PIRSF006386">
    <property type="entry name" value="HCCAis_GSTk"/>
    <property type="match status" value="1"/>
</dbReference>
<dbReference type="VEuPathDB" id="FungiDB:SAPIO_CDS0239"/>
<dbReference type="OMA" id="FNHIYRF"/>
<gene>
    <name evidence="4" type="ORF">SAPIO_CDS0239</name>
</gene>
<dbReference type="PANTHER" id="PTHR42943">
    <property type="entry name" value="GLUTATHIONE S-TRANSFERASE KAPPA"/>
    <property type="match status" value="1"/>
</dbReference>
<feature type="domain" description="DSBA-like thioredoxin" evidence="3">
    <location>
        <begin position="5"/>
        <end position="120"/>
    </location>
</feature>
<dbReference type="KEGG" id="sapo:SAPIO_CDS0239"/>
<keyword evidence="1" id="KW-0808">Transferase</keyword>
<dbReference type="GO" id="GO:0005739">
    <property type="term" value="C:mitochondrion"/>
    <property type="evidence" value="ECO:0007669"/>
    <property type="project" value="TreeGrafter"/>
</dbReference>
<dbReference type="GO" id="GO:0004364">
    <property type="term" value="F:glutathione transferase activity"/>
    <property type="evidence" value="ECO:0007669"/>
    <property type="project" value="UniProtKB-UniRule"/>
</dbReference>
<protein>
    <recommendedName>
        <fullName evidence="1">Glutathione S-transferase kappa</fullName>
        <ecNumber evidence="1">2.5.1.18</ecNumber>
    </recommendedName>
</protein>
<evidence type="ECO:0000256" key="2">
    <source>
        <dbReference type="PIRSR" id="PIRSR006386-1"/>
    </source>
</evidence>
<organism evidence="4 5">
    <name type="scientific">Pseudallescheria apiosperma</name>
    <name type="common">Scedosporium apiospermum</name>
    <dbReference type="NCBI Taxonomy" id="563466"/>
    <lineage>
        <taxon>Eukaryota</taxon>
        <taxon>Fungi</taxon>
        <taxon>Dikarya</taxon>
        <taxon>Ascomycota</taxon>
        <taxon>Pezizomycotina</taxon>
        <taxon>Sordariomycetes</taxon>
        <taxon>Hypocreomycetidae</taxon>
        <taxon>Microascales</taxon>
        <taxon>Microascaceae</taxon>
        <taxon>Scedosporium</taxon>
    </lineage>
</organism>
<sequence length="247" mass="27516">MGGKIDFYYDIASWFSYVGFADLFANLETLAAHGVEVEFHPVALGAIMKAAGNAPPMMVPRKGEHLSIDGARTAARVGKSNMRFPPNFFSRSKTIIPQRALHYIKRHYPAETYVTALHYLLDSFFTPPHPNVSKADELATVLAECPRGFAGSGRDYSREPRLFSAEDVRKIMEGIETEEIKDALKKTTEVALEKRAFGAPWLVVRNGDGVEEVFFGSDRFGFVYKHLGLPYRDVELLPPGSKEGSKL</sequence>
<dbReference type="HOGENOM" id="CLU_069253_1_0_1"/>
<dbReference type="GO" id="GO:0004602">
    <property type="term" value="F:glutathione peroxidase activity"/>
    <property type="evidence" value="ECO:0007669"/>
    <property type="project" value="TreeGrafter"/>
</dbReference>
<reference evidence="4 5" key="1">
    <citation type="journal article" date="2014" name="Genome Announc.">
        <title>Draft genome sequence of the pathogenic fungus Scedosporium apiospermum.</title>
        <authorList>
            <person name="Vandeputte P."/>
            <person name="Ghamrawi S."/>
            <person name="Rechenmann M."/>
            <person name="Iltis A."/>
            <person name="Giraud S."/>
            <person name="Fleury M."/>
            <person name="Thornton C."/>
            <person name="Delhaes L."/>
            <person name="Meyer W."/>
            <person name="Papon N."/>
            <person name="Bouchara J.P."/>
        </authorList>
    </citation>
    <scope>NUCLEOTIDE SEQUENCE [LARGE SCALE GENOMIC DNA]</scope>
    <source>
        <strain evidence="4 5">IHEM 14462</strain>
    </source>
</reference>
<dbReference type="Proteomes" id="UP000028545">
    <property type="component" value="Unassembled WGS sequence"/>
</dbReference>
<evidence type="ECO:0000259" key="3">
    <source>
        <dbReference type="Pfam" id="PF01323"/>
    </source>
</evidence>
<dbReference type="SUPFAM" id="SSF52833">
    <property type="entry name" value="Thioredoxin-like"/>
    <property type="match status" value="1"/>
</dbReference>
<dbReference type="GO" id="GO:0006749">
    <property type="term" value="P:glutathione metabolic process"/>
    <property type="evidence" value="ECO:0007669"/>
    <property type="project" value="TreeGrafter"/>
</dbReference>
<dbReference type="OrthoDB" id="4664297at2759"/>
<feature type="active site" description="Nucleophile" evidence="2">
    <location>
        <position position="13"/>
    </location>
</feature>
<dbReference type="Pfam" id="PF01323">
    <property type="entry name" value="DSBA"/>
    <property type="match status" value="1"/>
</dbReference>
<dbReference type="AlphaFoldDB" id="A0A084GHU0"/>
<accession>A0A084GHU0</accession>
<comment type="similarity">
    <text evidence="1">Belongs to the GST superfamily. Kappa family.</text>
</comment>
<dbReference type="InterPro" id="IPR014440">
    <property type="entry name" value="HCCAis_GSTk"/>
</dbReference>
<proteinExistence type="inferred from homology"/>
<evidence type="ECO:0000256" key="1">
    <source>
        <dbReference type="PIRNR" id="PIRNR006386"/>
    </source>
</evidence>
<dbReference type="Gene3D" id="3.40.30.10">
    <property type="entry name" value="Glutaredoxin"/>
    <property type="match status" value="1"/>
</dbReference>
<evidence type="ECO:0000313" key="5">
    <source>
        <dbReference type="Proteomes" id="UP000028545"/>
    </source>
</evidence>
<dbReference type="InterPro" id="IPR036249">
    <property type="entry name" value="Thioredoxin-like_sf"/>
</dbReference>
<comment type="catalytic activity">
    <reaction evidence="1">
        <text>RX + glutathione = an S-substituted glutathione + a halide anion + H(+)</text>
        <dbReference type="Rhea" id="RHEA:16437"/>
        <dbReference type="ChEBI" id="CHEBI:15378"/>
        <dbReference type="ChEBI" id="CHEBI:16042"/>
        <dbReference type="ChEBI" id="CHEBI:17792"/>
        <dbReference type="ChEBI" id="CHEBI:57925"/>
        <dbReference type="ChEBI" id="CHEBI:90779"/>
        <dbReference type="EC" id="2.5.1.18"/>
    </reaction>
</comment>
<name>A0A084GHU0_PSEDA</name>
<dbReference type="RefSeq" id="XP_016646701.1">
    <property type="nucleotide sequence ID" value="XM_016783068.1"/>
</dbReference>
<dbReference type="GO" id="GO:0005777">
    <property type="term" value="C:peroxisome"/>
    <property type="evidence" value="ECO:0007669"/>
    <property type="project" value="TreeGrafter"/>
</dbReference>
<dbReference type="GeneID" id="27718391"/>
<dbReference type="InterPro" id="IPR001853">
    <property type="entry name" value="DSBA-like_thioredoxin_dom"/>
</dbReference>
<dbReference type="EC" id="2.5.1.18" evidence="1"/>
<keyword evidence="5" id="KW-1185">Reference proteome</keyword>
<comment type="caution">
    <text evidence="4">The sequence shown here is derived from an EMBL/GenBank/DDBJ whole genome shotgun (WGS) entry which is preliminary data.</text>
</comment>
<dbReference type="InterPro" id="IPR051924">
    <property type="entry name" value="GST_Kappa/NadH"/>
</dbReference>
<dbReference type="PANTHER" id="PTHR42943:SF13">
    <property type="entry name" value="GLUTATHIONE S-TRANSFERASE KAPPA-RELATED"/>
    <property type="match status" value="1"/>
</dbReference>
<dbReference type="EMBL" id="JOWA01000011">
    <property type="protein sequence ID" value="KEZ46902.1"/>
    <property type="molecule type" value="Genomic_DNA"/>
</dbReference>